<sequence length="170" mass="19410">MNTNTDITNTNAESKMLQDTDVKVKISRISNGFVEGTQQITKVSEIISLINVDGNTKAFDENCGMVFYEKSEYANDIFDEVKSILGHYSTNTKDFIVLENGGFIYKESIQNIRIIEMNDERVILIIGLNSRTLFSMSSYDYSNIDILQKELFEVLTNKKEAVNWNDFLMG</sequence>
<proteinExistence type="predicted"/>
<evidence type="ECO:0008006" key="3">
    <source>
        <dbReference type="Google" id="ProtNLM"/>
    </source>
</evidence>
<reference evidence="1 2" key="1">
    <citation type="submission" date="2024-02" db="EMBL/GenBank/DDBJ databases">
        <title>Bacteria isolated from the canopy kelp, Nereocystis luetkeana.</title>
        <authorList>
            <person name="Pfister C.A."/>
            <person name="Younker I.T."/>
            <person name="Light S.H."/>
        </authorList>
    </citation>
    <scope>NUCLEOTIDE SEQUENCE [LARGE SCALE GENOMIC DNA]</scope>
    <source>
        <strain evidence="1 2">TI.4.07</strain>
    </source>
</reference>
<evidence type="ECO:0000313" key="2">
    <source>
        <dbReference type="Proteomes" id="UP001379949"/>
    </source>
</evidence>
<evidence type="ECO:0000313" key="1">
    <source>
        <dbReference type="EMBL" id="MEL0614842.1"/>
    </source>
</evidence>
<dbReference type="Proteomes" id="UP001379949">
    <property type="component" value="Unassembled WGS sequence"/>
</dbReference>
<gene>
    <name evidence="1" type="ORF">V6242_16945</name>
</gene>
<protein>
    <recommendedName>
        <fullName evidence="3">Roadblock/LC7 domain-containing protein</fullName>
    </recommendedName>
</protein>
<name>A0ABU9G8N7_9GAMM</name>
<accession>A0ABU9G8N7</accession>
<organism evidence="1 2">
    <name type="scientific">Marinomonas arenicola</name>
    <dbReference type="NCBI Taxonomy" id="569601"/>
    <lineage>
        <taxon>Bacteria</taxon>
        <taxon>Pseudomonadati</taxon>
        <taxon>Pseudomonadota</taxon>
        <taxon>Gammaproteobacteria</taxon>
        <taxon>Oceanospirillales</taxon>
        <taxon>Oceanospirillaceae</taxon>
        <taxon>Marinomonas</taxon>
    </lineage>
</organism>
<comment type="caution">
    <text evidence="1">The sequence shown here is derived from an EMBL/GenBank/DDBJ whole genome shotgun (WGS) entry which is preliminary data.</text>
</comment>
<dbReference type="EMBL" id="JBAKAR010000021">
    <property type="protein sequence ID" value="MEL0614842.1"/>
    <property type="molecule type" value="Genomic_DNA"/>
</dbReference>
<keyword evidence="2" id="KW-1185">Reference proteome</keyword>
<dbReference type="RefSeq" id="WP_341568105.1">
    <property type="nucleotide sequence ID" value="NZ_JBAKAR010000021.1"/>
</dbReference>